<feature type="binding site" evidence="16">
    <location>
        <position position="134"/>
    </location>
    <ligand>
        <name>ATP</name>
        <dbReference type="ChEBI" id="CHEBI:30616"/>
    </ligand>
</feature>
<comment type="pathway">
    <text evidence="4 16">Cofactor biosynthesis; coenzyme A biosynthesis; CoA from (R)-pantothenate: step 1/5.</text>
</comment>
<keyword evidence="18" id="KW-1185">Reference proteome</keyword>
<sequence length="266" mass="28682">MILVFDIGNTNIKTALVENEKVLHQWRISTDAKRTGDEYFSILKPLFKEAEIDFSSIEHTVLSSVVPPLIGAFVLVSQHFTGKKPLVIGPDMYGTLPVTVPQSAVHEIGTDLLCDALEAWCRYKKPAITVDFGTALSFTAIDQNGNIAGIAITPGLGTALKSLFSNTAQLPSVPLEVPPSTLGKNTIWSIQAGIVLGYKGLVESMIAQMKDDLHKETGADTESIKVIATGGLNSMLQPITKIFDCVDKDLTILGMVKACLYAAHKI</sequence>
<keyword evidence="13 16" id="KW-0173">Coenzyme A biosynthesis</keyword>
<dbReference type="GO" id="GO:0046872">
    <property type="term" value="F:metal ion binding"/>
    <property type="evidence" value="ECO:0007669"/>
    <property type="project" value="UniProtKB-KW"/>
</dbReference>
<keyword evidence="11 16" id="KW-0067">ATP-binding</keyword>
<dbReference type="PANTHER" id="PTHR34265:SF1">
    <property type="entry name" value="TYPE III PANTOTHENATE KINASE"/>
    <property type="match status" value="1"/>
</dbReference>
<dbReference type="EC" id="2.7.1.33" evidence="6 16"/>
<dbReference type="GO" id="GO:0015937">
    <property type="term" value="P:coenzyme A biosynthetic process"/>
    <property type="evidence" value="ECO:0007669"/>
    <property type="project" value="UniProtKB-UniRule"/>
</dbReference>
<dbReference type="EMBL" id="FUWG01000009">
    <property type="protein sequence ID" value="SJZ47699.1"/>
    <property type="molecule type" value="Genomic_DNA"/>
</dbReference>
<dbReference type="RefSeq" id="WP_078933310.1">
    <property type="nucleotide sequence ID" value="NZ_FUWG01000009.1"/>
</dbReference>
<keyword evidence="8 16" id="KW-0808">Transferase</keyword>
<dbReference type="InterPro" id="IPR004619">
    <property type="entry name" value="Type_III_PanK"/>
</dbReference>
<comment type="subcellular location">
    <subcellularLocation>
        <location evidence="3 16">Cytoplasm</location>
    </subcellularLocation>
</comment>
<evidence type="ECO:0000256" key="11">
    <source>
        <dbReference type="ARBA" id="ARBA00022840"/>
    </source>
</evidence>
<evidence type="ECO:0000313" key="17">
    <source>
        <dbReference type="EMBL" id="SJZ47699.1"/>
    </source>
</evidence>
<accession>A0A1T4KZ44</accession>
<dbReference type="GeneID" id="78316696"/>
<dbReference type="GO" id="GO:0004594">
    <property type="term" value="F:pantothenate kinase activity"/>
    <property type="evidence" value="ECO:0007669"/>
    <property type="project" value="UniProtKB-UniRule"/>
</dbReference>
<proteinExistence type="inferred from homology"/>
<keyword evidence="9 16" id="KW-0547">Nucleotide-binding</keyword>
<dbReference type="AlphaFoldDB" id="A0A1T4KZ44"/>
<gene>
    <name evidence="16" type="primary">coaX</name>
    <name evidence="17" type="ORF">SAMN02745149_01400</name>
</gene>
<reference evidence="17 18" key="1">
    <citation type="submission" date="2017-02" db="EMBL/GenBank/DDBJ databases">
        <authorList>
            <person name="Peterson S.W."/>
        </authorList>
    </citation>
    <scope>NUCLEOTIDE SEQUENCE [LARGE SCALE GENOMIC DNA]</scope>
    <source>
        <strain evidence="17 18">ATCC BAA-908</strain>
    </source>
</reference>
<dbReference type="NCBIfam" id="TIGR00671">
    <property type="entry name" value="baf"/>
    <property type="match status" value="1"/>
</dbReference>
<evidence type="ECO:0000256" key="12">
    <source>
        <dbReference type="ARBA" id="ARBA00022958"/>
    </source>
</evidence>
<dbReference type="STRING" id="261392.SAMN02745149_01400"/>
<evidence type="ECO:0000256" key="3">
    <source>
        <dbReference type="ARBA" id="ARBA00004496"/>
    </source>
</evidence>
<evidence type="ECO:0000256" key="2">
    <source>
        <dbReference type="ARBA" id="ARBA00001958"/>
    </source>
</evidence>
<evidence type="ECO:0000256" key="5">
    <source>
        <dbReference type="ARBA" id="ARBA00011738"/>
    </source>
</evidence>
<dbReference type="Proteomes" id="UP000190423">
    <property type="component" value="Unassembled WGS sequence"/>
</dbReference>
<evidence type="ECO:0000256" key="16">
    <source>
        <dbReference type="HAMAP-Rule" id="MF_01274"/>
    </source>
</evidence>
<evidence type="ECO:0000256" key="7">
    <source>
        <dbReference type="ARBA" id="ARBA00022490"/>
    </source>
</evidence>
<evidence type="ECO:0000313" key="18">
    <source>
        <dbReference type="Proteomes" id="UP000190423"/>
    </source>
</evidence>
<comment type="cofactor">
    <cofactor evidence="16">
        <name>NH4(+)</name>
        <dbReference type="ChEBI" id="CHEBI:28938"/>
    </cofactor>
    <cofactor evidence="16">
        <name>K(+)</name>
        <dbReference type="ChEBI" id="CHEBI:29103"/>
    </cofactor>
    <text evidence="16">A monovalent cation. Ammonium or potassium.</text>
</comment>
<comment type="cofactor">
    <cofactor evidence="2">
        <name>K(+)</name>
        <dbReference type="ChEBI" id="CHEBI:29103"/>
    </cofactor>
</comment>
<keyword evidence="12 16" id="KW-0630">Potassium</keyword>
<evidence type="ECO:0000256" key="14">
    <source>
        <dbReference type="ARBA" id="ARBA00038036"/>
    </source>
</evidence>
<evidence type="ECO:0000256" key="4">
    <source>
        <dbReference type="ARBA" id="ARBA00005225"/>
    </source>
</evidence>
<comment type="caution">
    <text evidence="16">Lacks conserved residue(s) required for the propagation of feature annotation.</text>
</comment>
<name>A0A1T4KZ44_TREPO</name>
<dbReference type="GO" id="GO:0005524">
    <property type="term" value="F:ATP binding"/>
    <property type="evidence" value="ECO:0007669"/>
    <property type="project" value="UniProtKB-UniRule"/>
</dbReference>
<dbReference type="GO" id="GO:0005737">
    <property type="term" value="C:cytoplasm"/>
    <property type="evidence" value="ECO:0007669"/>
    <property type="project" value="UniProtKB-SubCell"/>
</dbReference>
<feature type="binding site" evidence="16">
    <location>
        <position position="131"/>
    </location>
    <ligand>
        <name>K(+)</name>
        <dbReference type="ChEBI" id="CHEBI:29103"/>
    </ligand>
</feature>
<keyword evidence="7 16" id="KW-0963">Cytoplasm</keyword>
<evidence type="ECO:0000256" key="10">
    <source>
        <dbReference type="ARBA" id="ARBA00022777"/>
    </source>
</evidence>
<evidence type="ECO:0000256" key="1">
    <source>
        <dbReference type="ARBA" id="ARBA00001206"/>
    </source>
</evidence>
<comment type="subunit">
    <text evidence="5 16">Homodimer.</text>
</comment>
<dbReference type="UniPathway" id="UPA00241">
    <property type="reaction ID" value="UER00352"/>
</dbReference>
<feature type="binding site" evidence="16">
    <location>
        <begin position="109"/>
        <end position="112"/>
    </location>
    <ligand>
        <name>substrate</name>
    </ligand>
</feature>
<dbReference type="CDD" id="cd24015">
    <property type="entry name" value="ASKHA_NBD_PanK-III"/>
    <property type="match status" value="1"/>
</dbReference>
<keyword evidence="16" id="KW-0479">Metal-binding</keyword>
<evidence type="ECO:0000256" key="15">
    <source>
        <dbReference type="ARBA" id="ARBA00040883"/>
    </source>
</evidence>
<dbReference type="Pfam" id="PF03309">
    <property type="entry name" value="Pan_kinase"/>
    <property type="match status" value="1"/>
</dbReference>
<evidence type="ECO:0000256" key="13">
    <source>
        <dbReference type="ARBA" id="ARBA00022993"/>
    </source>
</evidence>
<feature type="binding site" evidence="16">
    <location>
        <position position="186"/>
    </location>
    <ligand>
        <name>substrate</name>
    </ligand>
</feature>
<dbReference type="InterPro" id="IPR043129">
    <property type="entry name" value="ATPase_NBD"/>
</dbReference>
<dbReference type="Gene3D" id="3.30.420.40">
    <property type="match status" value="2"/>
</dbReference>
<comment type="similarity">
    <text evidence="14 16">Belongs to the type III pantothenate kinase family.</text>
</comment>
<comment type="function">
    <text evidence="16">Catalyzes the phosphorylation of pantothenate (Pan), the first step in CoA biosynthesis.</text>
</comment>
<feature type="binding site" evidence="16">
    <location>
        <begin position="6"/>
        <end position="13"/>
    </location>
    <ligand>
        <name>ATP</name>
        <dbReference type="ChEBI" id="CHEBI:30616"/>
    </ligand>
</feature>
<dbReference type="HAMAP" id="MF_01274">
    <property type="entry name" value="Pantothen_kinase_3"/>
    <property type="match status" value="1"/>
</dbReference>
<protein>
    <recommendedName>
        <fullName evidence="15 16">Type III pantothenate kinase</fullName>
        <ecNumber evidence="6 16">2.7.1.33</ecNumber>
    </recommendedName>
    <alternativeName>
        <fullName evidence="16">PanK-III</fullName>
    </alternativeName>
    <alternativeName>
        <fullName evidence="16">Pantothenic acid kinase</fullName>
    </alternativeName>
</protein>
<dbReference type="SUPFAM" id="SSF53067">
    <property type="entry name" value="Actin-like ATPase domain"/>
    <property type="match status" value="2"/>
</dbReference>
<feature type="active site" description="Proton acceptor" evidence="16">
    <location>
        <position position="111"/>
    </location>
</feature>
<evidence type="ECO:0000256" key="9">
    <source>
        <dbReference type="ARBA" id="ARBA00022741"/>
    </source>
</evidence>
<evidence type="ECO:0000256" key="6">
    <source>
        <dbReference type="ARBA" id="ARBA00012102"/>
    </source>
</evidence>
<comment type="catalytic activity">
    <reaction evidence="1 16">
        <text>(R)-pantothenate + ATP = (R)-4'-phosphopantothenate + ADP + H(+)</text>
        <dbReference type="Rhea" id="RHEA:16373"/>
        <dbReference type="ChEBI" id="CHEBI:10986"/>
        <dbReference type="ChEBI" id="CHEBI:15378"/>
        <dbReference type="ChEBI" id="CHEBI:29032"/>
        <dbReference type="ChEBI" id="CHEBI:30616"/>
        <dbReference type="ChEBI" id="CHEBI:456216"/>
        <dbReference type="EC" id="2.7.1.33"/>
    </reaction>
</comment>
<dbReference type="PANTHER" id="PTHR34265">
    <property type="entry name" value="TYPE III PANTOTHENATE KINASE"/>
    <property type="match status" value="1"/>
</dbReference>
<dbReference type="OrthoDB" id="9804707at2"/>
<evidence type="ECO:0000256" key="8">
    <source>
        <dbReference type="ARBA" id="ARBA00022679"/>
    </source>
</evidence>
<keyword evidence="10 16" id="KW-0418">Kinase</keyword>
<organism evidence="17 18">
    <name type="scientific">Treponema porcinum</name>
    <dbReference type="NCBI Taxonomy" id="261392"/>
    <lineage>
        <taxon>Bacteria</taxon>
        <taxon>Pseudomonadati</taxon>
        <taxon>Spirochaetota</taxon>
        <taxon>Spirochaetia</taxon>
        <taxon>Spirochaetales</taxon>
        <taxon>Treponemataceae</taxon>
        <taxon>Treponema</taxon>
    </lineage>
</organism>